<dbReference type="UniPathway" id="UPA00253">
    <property type="reaction ID" value="UER00326"/>
</dbReference>
<organism evidence="10">
    <name type="scientific">marine sediment metagenome</name>
    <dbReference type="NCBI Taxonomy" id="412755"/>
    <lineage>
        <taxon>unclassified sequences</taxon>
        <taxon>metagenomes</taxon>
        <taxon>ecological metagenomes</taxon>
    </lineage>
</organism>
<dbReference type="SUPFAM" id="SSF51905">
    <property type="entry name" value="FAD/NAD(P)-binding domain"/>
    <property type="match status" value="1"/>
</dbReference>
<feature type="domain" description="FAD-dependent oxidoreductase 2 FAD-binding" evidence="9">
    <location>
        <begin position="7"/>
        <end position="269"/>
    </location>
</feature>
<reference evidence="10" key="1">
    <citation type="journal article" date="2015" name="Nature">
        <title>Complex archaea that bridge the gap between prokaryotes and eukaryotes.</title>
        <authorList>
            <person name="Spang A."/>
            <person name="Saw J.H."/>
            <person name="Jorgensen S.L."/>
            <person name="Zaremba-Niedzwiedzka K."/>
            <person name="Martijn J."/>
            <person name="Lind A.E."/>
            <person name="van Eijk R."/>
            <person name="Schleper C."/>
            <person name="Guy L."/>
            <person name="Ettema T.J."/>
        </authorList>
    </citation>
    <scope>NUCLEOTIDE SEQUENCE</scope>
</reference>
<dbReference type="InterPro" id="IPR027477">
    <property type="entry name" value="Succ_DH/fumarate_Rdtase_cat_sf"/>
</dbReference>
<evidence type="ECO:0000256" key="2">
    <source>
        <dbReference type="ARBA" id="ARBA00004950"/>
    </source>
</evidence>
<protein>
    <recommendedName>
        <fullName evidence="4">L-aspartate oxidase</fullName>
        <ecNumber evidence="4">1.4.3.16</ecNumber>
    </recommendedName>
</protein>
<dbReference type="FunFam" id="3.90.700.10:FF:000002">
    <property type="entry name" value="L-aspartate oxidase"/>
    <property type="match status" value="1"/>
</dbReference>
<name>A0A0F8ZB43_9ZZZZ</name>
<comment type="pathway">
    <text evidence="2">Cofactor biosynthesis; NAD(+) biosynthesis; iminoaspartate from L-aspartate (oxidase route): step 1/1.</text>
</comment>
<dbReference type="Gene3D" id="1.20.58.100">
    <property type="entry name" value="Fumarate reductase/succinate dehydrogenase flavoprotein-like, C-terminal domain"/>
    <property type="match status" value="1"/>
</dbReference>
<evidence type="ECO:0000256" key="8">
    <source>
        <dbReference type="ARBA" id="ARBA00023002"/>
    </source>
</evidence>
<evidence type="ECO:0000256" key="5">
    <source>
        <dbReference type="ARBA" id="ARBA00022630"/>
    </source>
</evidence>
<gene>
    <name evidence="10" type="ORF">LCGC14_2991760</name>
</gene>
<dbReference type="InterPro" id="IPR005288">
    <property type="entry name" value="NadB"/>
</dbReference>
<dbReference type="AlphaFoldDB" id="A0A0F8ZB43"/>
<accession>A0A0F8ZB43</accession>
<dbReference type="GO" id="GO:0008734">
    <property type="term" value="F:L-aspartate oxidase activity"/>
    <property type="evidence" value="ECO:0007669"/>
    <property type="project" value="UniProtKB-EC"/>
</dbReference>
<dbReference type="SUPFAM" id="SSF56425">
    <property type="entry name" value="Succinate dehydrogenase/fumarate reductase flavoprotein, catalytic domain"/>
    <property type="match status" value="1"/>
</dbReference>
<dbReference type="InterPro" id="IPR003953">
    <property type="entry name" value="FAD-dep_OxRdtase_2_FAD-bd"/>
</dbReference>
<evidence type="ECO:0000256" key="4">
    <source>
        <dbReference type="ARBA" id="ARBA00012173"/>
    </source>
</evidence>
<evidence type="ECO:0000256" key="1">
    <source>
        <dbReference type="ARBA" id="ARBA00001974"/>
    </source>
</evidence>
<dbReference type="SUPFAM" id="SSF46977">
    <property type="entry name" value="Succinate dehydrogenase/fumarate reductase flavoprotein C-terminal domain"/>
    <property type="match status" value="1"/>
</dbReference>
<feature type="non-terminal residue" evidence="10">
    <location>
        <position position="366"/>
    </location>
</feature>
<keyword evidence="6" id="KW-0662">Pyridine nucleotide biosynthesis</keyword>
<dbReference type="GO" id="GO:0034628">
    <property type="term" value="P:'de novo' NAD+ biosynthetic process from L-aspartate"/>
    <property type="evidence" value="ECO:0007669"/>
    <property type="project" value="TreeGrafter"/>
</dbReference>
<dbReference type="InterPro" id="IPR036188">
    <property type="entry name" value="FAD/NAD-bd_sf"/>
</dbReference>
<comment type="caution">
    <text evidence="10">The sequence shown here is derived from an EMBL/GenBank/DDBJ whole genome shotgun (WGS) entry which is preliminary data.</text>
</comment>
<dbReference type="Pfam" id="PF00890">
    <property type="entry name" value="FAD_binding_2"/>
    <property type="match status" value="1"/>
</dbReference>
<dbReference type="PANTHER" id="PTHR42716:SF2">
    <property type="entry name" value="L-ASPARTATE OXIDASE, CHLOROPLASTIC"/>
    <property type="match status" value="1"/>
</dbReference>
<keyword evidence="8" id="KW-0560">Oxidoreductase</keyword>
<sequence>LHHKDNTGSEIQKKLSERVRMHKNIEILEEHFAVDLITQHHLGMLVKRYSMDIRCFGAYVLDLNRDVVITILAKTTMIATGGIGNLYHTTTNPPVATGDGIAMVYRAKGIIENMEFVQFHPTSLYNPGEYPSFLISEALRGFGAILKTNDGNEFMQKYDERKSLAPRDIVARAIDNEMKVRGDDFVYLDATQLEEENLKFHFPNIYEKCLSIGVDISRDPIPVVPAAHYICGGIIVDVCGRTWINHLYAAGEVSSTGLHGANRLASNSLIEAIVYADRAAVAAIEEIGKVKIQENIPDWDYEGTSHPEEMVLITQNFKEMQQIMSNYVGIVRSDLRLNRALVRLEIIFRETEALYKKSTLSKYLCE</sequence>
<proteinExistence type="inferred from homology"/>
<dbReference type="Gene3D" id="3.50.50.60">
    <property type="entry name" value="FAD/NAD(P)-binding domain"/>
    <property type="match status" value="1"/>
</dbReference>
<comment type="similarity">
    <text evidence="3">Belongs to the FAD-dependent oxidoreductase 2 family. NadB subfamily.</text>
</comment>
<feature type="non-terminal residue" evidence="10">
    <location>
        <position position="1"/>
    </location>
</feature>
<dbReference type="Gene3D" id="3.90.700.10">
    <property type="entry name" value="Succinate dehydrogenase/fumarate reductase flavoprotein, catalytic domain"/>
    <property type="match status" value="1"/>
</dbReference>
<evidence type="ECO:0000256" key="6">
    <source>
        <dbReference type="ARBA" id="ARBA00022642"/>
    </source>
</evidence>
<keyword evidence="5" id="KW-0285">Flavoprotein</keyword>
<dbReference type="PANTHER" id="PTHR42716">
    <property type="entry name" value="L-ASPARTATE OXIDASE"/>
    <property type="match status" value="1"/>
</dbReference>
<dbReference type="EC" id="1.4.3.16" evidence="4"/>
<evidence type="ECO:0000256" key="7">
    <source>
        <dbReference type="ARBA" id="ARBA00022827"/>
    </source>
</evidence>
<dbReference type="EMBL" id="LAZR01061380">
    <property type="protein sequence ID" value="KKK63689.1"/>
    <property type="molecule type" value="Genomic_DNA"/>
</dbReference>
<evidence type="ECO:0000313" key="10">
    <source>
        <dbReference type="EMBL" id="KKK63689.1"/>
    </source>
</evidence>
<dbReference type="InterPro" id="IPR037099">
    <property type="entry name" value="Fum_R/Succ_DH_flav-like_C_sf"/>
</dbReference>
<comment type="cofactor">
    <cofactor evidence="1">
        <name>FAD</name>
        <dbReference type="ChEBI" id="CHEBI:57692"/>
    </cofactor>
</comment>
<evidence type="ECO:0000256" key="3">
    <source>
        <dbReference type="ARBA" id="ARBA00008562"/>
    </source>
</evidence>
<evidence type="ECO:0000259" key="9">
    <source>
        <dbReference type="Pfam" id="PF00890"/>
    </source>
</evidence>
<keyword evidence="7" id="KW-0274">FAD</keyword>